<dbReference type="InterPro" id="IPR038116">
    <property type="entry name" value="TrpR-like_sf"/>
</dbReference>
<dbReference type="GO" id="GO:0043565">
    <property type="term" value="F:sequence-specific DNA binding"/>
    <property type="evidence" value="ECO:0007669"/>
    <property type="project" value="InterPro"/>
</dbReference>
<sequence>MTRISKKILSSDSEKKLNSQLAKFFANQKENKIQKLFSDLLTPAEQIMLIKRLAIVIMIIEKESCYKIAQVLNVSDSTAREVKTKIGLGQYQTLIAHYQNKNFNSKEFWETIDVILRAGLPSRGKDRWQSVRFD</sequence>
<evidence type="ECO:0000313" key="1">
    <source>
        <dbReference type="EMBL" id="PIW96739.1"/>
    </source>
</evidence>
<comment type="caution">
    <text evidence="1">The sequence shown here is derived from an EMBL/GenBank/DDBJ whole genome shotgun (WGS) entry which is preliminary data.</text>
</comment>
<dbReference type="Gene3D" id="1.10.1270.10">
    <property type="entry name" value="TrpR-like"/>
    <property type="match status" value="1"/>
</dbReference>
<name>A0A2M7IN34_9BACT</name>
<dbReference type="Proteomes" id="UP000230837">
    <property type="component" value="Unassembled WGS sequence"/>
</dbReference>
<dbReference type="InterPro" id="IPR000831">
    <property type="entry name" value="Trp_repress"/>
</dbReference>
<protein>
    <recommendedName>
        <fullName evidence="3">TrpR like protein, YerC/YecD</fullName>
    </recommendedName>
</protein>
<dbReference type="AlphaFoldDB" id="A0A2M7IN34"/>
<dbReference type="Pfam" id="PF01371">
    <property type="entry name" value="Trp_repressor"/>
    <property type="match status" value="1"/>
</dbReference>
<dbReference type="EMBL" id="PFHR01000179">
    <property type="protein sequence ID" value="PIW96739.1"/>
    <property type="molecule type" value="Genomic_DNA"/>
</dbReference>
<dbReference type="SUPFAM" id="SSF48295">
    <property type="entry name" value="TrpR-like"/>
    <property type="match status" value="1"/>
</dbReference>
<evidence type="ECO:0008006" key="3">
    <source>
        <dbReference type="Google" id="ProtNLM"/>
    </source>
</evidence>
<dbReference type="GO" id="GO:0003700">
    <property type="term" value="F:DNA-binding transcription factor activity"/>
    <property type="evidence" value="ECO:0007669"/>
    <property type="project" value="InterPro"/>
</dbReference>
<gene>
    <name evidence="1" type="ORF">COZ82_03380</name>
</gene>
<organism evidence="1 2">
    <name type="scientific">Candidatus Kaiserbacteria bacterium CG_4_8_14_3_um_filter_38_9</name>
    <dbReference type="NCBI Taxonomy" id="1974599"/>
    <lineage>
        <taxon>Bacteria</taxon>
        <taxon>Candidatus Kaiseribacteriota</taxon>
    </lineage>
</organism>
<reference evidence="2" key="1">
    <citation type="submission" date="2017-09" db="EMBL/GenBank/DDBJ databases">
        <title>Depth-based differentiation of microbial function through sediment-hosted aquifers and enrichment of novel symbionts in the deep terrestrial subsurface.</title>
        <authorList>
            <person name="Probst A.J."/>
            <person name="Ladd B."/>
            <person name="Jarett J.K."/>
            <person name="Geller-Mcgrath D.E."/>
            <person name="Sieber C.M.K."/>
            <person name="Emerson J.B."/>
            <person name="Anantharaman K."/>
            <person name="Thomas B.C."/>
            <person name="Malmstrom R."/>
            <person name="Stieglmeier M."/>
            <person name="Klingl A."/>
            <person name="Woyke T."/>
            <person name="Ryan C.M."/>
            <person name="Banfield J.F."/>
        </authorList>
    </citation>
    <scope>NUCLEOTIDE SEQUENCE [LARGE SCALE GENOMIC DNA]</scope>
</reference>
<dbReference type="InterPro" id="IPR010921">
    <property type="entry name" value="Trp_repressor/repl_initiator"/>
</dbReference>
<accession>A0A2M7IN34</accession>
<evidence type="ECO:0000313" key="2">
    <source>
        <dbReference type="Proteomes" id="UP000230837"/>
    </source>
</evidence>
<proteinExistence type="predicted"/>